<feature type="region of interest" description="Disordered" evidence="1">
    <location>
        <begin position="22"/>
        <end position="57"/>
    </location>
</feature>
<dbReference type="EMBL" id="BAAAUG010000219">
    <property type="protein sequence ID" value="GAA3151189.1"/>
    <property type="molecule type" value="Genomic_DNA"/>
</dbReference>
<feature type="chain" id="PRO_5046341877" description="Lipoprotein" evidence="2">
    <location>
        <begin position="30"/>
        <end position="156"/>
    </location>
</feature>
<evidence type="ECO:0008006" key="5">
    <source>
        <dbReference type="Google" id="ProtNLM"/>
    </source>
</evidence>
<comment type="caution">
    <text evidence="3">The sequence shown here is derived from an EMBL/GenBank/DDBJ whole genome shotgun (WGS) entry which is preliminary data.</text>
</comment>
<dbReference type="PROSITE" id="PS51257">
    <property type="entry name" value="PROKAR_LIPOPROTEIN"/>
    <property type="match status" value="1"/>
</dbReference>
<name>A0ABP6NKI0_9ACTN</name>
<dbReference type="Proteomes" id="UP001501637">
    <property type="component" value="Unassembled WGS sequence"/>
</dbReference>
<evidence type="ECO:0000256" key="2">
    <source>
        <dbReference type="SAM" id="SignalP"/>
    </source>
</evidence>
<proteinExistence type="predicted"/>
<protein>
    <recommendedName>
        <fullName evidence="5">Lipoprotein</fullName>
    </recommendedName>
</protein>
<organism evidence="3 4">
    <name type="scientific">Streptomyces rectiviolaceus</name>
    <dbReference type="NCBI Taxonomy" id="332591"/>
    <lineage>
        <taxon>Bacteria</taxon>
        <taxon>Bacillati</taxon>
        <taxon>Actinomycetota</taxon>
        <taxon>Actinomycetes</taxon>
        <taxon>Kitasatosporales</taxon>
        <taxon>Streptomycetaceae</taxon>
        <taxon>Streptomyces</taxon>
    </lineage>
</organism>
<reference evidence="4" key="1">
    <citation type="journal article" date="2019" name="Int. J. Syst. Evol. Microbiol.">
        <title>The Global Catalogue of Microorganisms (GCM) 10K type strain sequencing project: providing services to taxonomists for standard genome sequencing and annotation.</title>
        <authorList>
            <consortium name="The Broad Institute Genomics Platform"/>
            <consortium name="The Broad Institute Genome Sequencing Center for Infectious Disease"/>
            <person name="Wu L."/>
            <person name="Ma J."/>
        </authorList>
    </citation>
    <scope>NUCLEOTIDE SEQUENCE [LARGE SCALE GENOMIC DNA]</scope>
    <source>
        <strain evidence="4">JCM 9092</strain>
    </source>
</reference>
<evidence type="ECO:0000313" key="3">
    <source>
        <dbReference type="EMBL" id="GAA3151189.1"/>
    </source>
</evidence>
<accession>A0ABP6NKI0</accession>
<feature type="compositionally biased region" description="Polar residues" evidence="1">
    <location>
        <begin position="22"/>
        <end position="32"/>
    </location>
</feature>
<keyword evidence="4" id="KW-1185">Reference proteome</keyword>
<dbReference type="RefSeq" id="WP_344530431.1">
    <property type="nucleotide sequence ID" value="NZ_BAAAUG010000219.1"/>
</dbReference>
<feature type="compositionally biased region" description="Low complexity" evidence="1">
    <location>
        <begin position="33"/>
        <end position="51"/>
    </location>
</feature>
<feature type="signal peptide" evidence="2">
    <location>
        <begin position="1"/>
        <end position="29"/>
    </location>
</feature>
<evidence type="ECO:0000313" key="4">
    <source>
        <dbReference type="Proteomes" id="UP001501637"/>
    </source>
</evidence>
<evidence type="ECO:0000256" key="1">
    <source>
        <dbReference type="SAM" id="MobiDB-lite"/>
    </source>
</evidence>
<gene>
    <name evidence="3" type="ORF">GCM10010449_81890</name>
</gene>
<sequence length="156" mass="16461">MGRTAAISVVLLPLVLATACSNSSGGSHADNTPSKASGSTPASSAPSPNARSVEKSLRLPAQPKYLVPVRKGKGAEDLPDFMPGKKVYSVHIKCSGTDTMKIIKRERPKDNPSPIDCDSPVTIGKVYVDPVKQKLAIQADDGARWTIAIVDGERPL</sequence>
<keyword evidence="2" id="KW-0732">Signal</keyword>